<reference evidence="3 4" key="1">
    <citation type="journal article" date="2013" name="Genome Announc.">
        <title>Draft Genome Sequence of a Highly Flagellated, Fast-Swimming Archaeon, Methanocaldococcus villosus Strain KIN24-T80 (DSM 22612).</title>
        <authorList>
            <person name="Thennarasu S."/>
            <person name="Polireddy D."/>
            <person name="Antony A."/>
            <person name="Yada M.R."/>
            <person name="Algarawi S."/>
            <person name="Sivakumar N."/>
        </authorList>
    </citation>
    <scope>NUCLEOTIDE SEQUENCE [LARGE SCALE GENOMIC DNA]</scope>
    <source>
        <strain evidence="3 4">KIN24-T80</strain>
    </source>
</reference>
<dbReference type="PANTHER" id="PTHR48094:SF12">
    <property type="entry name" value="PARKINSON DISEASE PROTEIN 7 HOMOLOG"/>
    <property type="match status" value="1"/>
</dbReference>
<accession>N6VZI5</accession>
<dbReference type="Proteomes" id="UP000053695">
    <property type="component" value="Unassembled WGS sequence"/>
</dbReference>
<dbReference type="NCBIfam" id="TIGR01382">
    <property type="entry name" value="PfpI"/>
    <property type="match status" value="1"/>
</dbReference>
<dbReference type="CDD" id="cd03135">
    <property type="entry name" value="GATase1_DJ-1"/>
    <property type="match status" value="1"/>
</dbReference>
<keyword evidence="4" id="KW-1185">Reference proteome</keyword>
<keyword evidence="3" id="KW-0378">Hydrolase</keyword>
<proteinExistence type="inferred from homology"/>
<dbReference type="STRING" id="1069083.GCA_000371805_00223"/>
<dbReference type="EMBL" id="APMM01000013">
    <property type="protein sequence ID" value="ENN96522.1"/>
    <property type="molecule type" value="Genomic_DNA"/>
</dbReference>
<dbReference type="RefSeq" id="WP_004590131.1">
    <property type="nucleotide sequence ID" value="NZ_APMM01000013.1"/>
</dbReference>
<dbReference type="GO" id="GO:0005737">
    <property type="term" value="C:cytoplasm"/>
    <property type="evidence" value="ECO:0007669"/>
    <property type="project" value="TreeGrafter"/>
</dbReference>
<dbReference type="InterPro" id="IPR002818">
    <property type="entry name" value="DJ-1/PfpI"/>
</dbReference>
<evidence type="ECO:0000256" key="1">
    <source>
        <dbReference type="ARBA" id="ARBA00008542"/>
    </source>
</evidence>
<evidence type="ECO:0000313" key="3">
    <source>
        <dbReference type="EMBL" id="ENN96522.1"/>
    </source>
</evidence>
<dbReference type="GO" id="GO:0006508">
    <property type="term" value="P:proteolysis"/>
    <property type="evidence" value="ECO:0007669"/>
    <property type="project" value="UniProtKB-KW"/>
</dbReference>
<dbReference type="OrthoDB" id="82036at2157"/>
<dbReference type="GO" id="GO:0008233">
    <property type="term" value="F:peptidase activity"/>
    <property type="evidence" value="ECO:0007669"/>
    <property type="project" value="UniProtKB-KW"/>
</dbReference>
<dbReference type="InterPro" id="IPR050325">
    <property type="entry name" value="Prot/Nucl_acid_deglycase"/>
</dbReference>
<evidence type="ECO:0000259" key="2">
    <source>
        <dbReference type="Pfam" id="PF01965"/>
    </source>
</evidence>
<dbReference type="SUPFAM" id="SSF52317">
    <property type="entry name" value="Class I glutamine amidotransferase-like"/>
    <property type="match status" value="1"/>
</dbReference>
<dbReference type="Pfam" id="PF01965">
    <property type="entry name" value="DJ-1_PfpI"/>
    <property type="match status" value="1"/>
</dbReference>
<protein>
    <submittedName>
        <fullName evidence="3">Pfpi family intracellular protease</fullName>
    </submittedName>
</protein>
<gene>
    <name evidence="3" type="ORF">J422_01875</name>
</gene>
<keyword evidence="3" id="KW-0645">Protease</keyword>
<organism evidence="3 4">
    <name type="scientific">Methanocaldococcus villosus KIN24-T80</name>
    <dbReference type="NCBI Taxonomy" id="1069083"/>
    <lineage>
        <taxon>Archaea</taxon>
        <taxon>Methanobacteriati</taxon>
        <taxon>Methanobacteriota</taxon>
        <taxon>Methanomada group</taxon>
        <taxon>Methanococci</taxon>
        <taxon>Methanococcales</taxon>
        <taxon>Methanocaldococcaceae</taxon>
        <taxon>Methanocaldococcus</taxon>
    </lineage>
</organism>
<dbReference type="PATRIC" id="fig|1069083.5.peg.369"/>
<comment type="caution">
    <text evidence="3">The sequence shown here is derived from an EMBL/GenBank/DDBJ whole genome shotgun (WGS) entry which is preliminary data.</text>
</comment>
<evidence type="ECO:0000313" key="4">
    <source>
        <dbReference type="Proteomes" id="UP000053695"/>
    </source>
</evidence>
<dbReference type="AlphaFoldDB" id="N6VZI5"/>
<dbReference type="InterPro" id="IPR006286">
    <property type="entry name" value="C56_PfpI-like"/>
</dbReference>
<comment type="similarity">
    <text evidence="1">Belongs to the peptidase C56 family.</text>
</comment>
<feature type="domain" description="DJ-1/PfpI" evidence="2">
    <location>
        <begin position="31"/>
        <end position="196"/>
    </location>
</feature>
<sequence length="199" mass="22137">MLRIIALIIIFILFSMCLDNHKSGESMEKGKILMVIAPKDFRDEELFIPMEVFKEHGYGVDVVSTQKGTCVGMLGGKIEVDKTIYEINPNDYIAIVIPGGIGSKEYLWNNEKLLELVREFYRENKTVAAICLSPVVLARAGVLKDKKATVFPTKEAIEELKKYGAEYVDEGVVIDGKIVTGKSPEYAKDFALAIIKTLG</sequence>
<dbReference type="PANTHER" id="PTHR48094">
    <property type="entry name" value="PROTEIN/NUCLEIC ACID DEGLYCASE DJ-1-RELATED"/>
    <property type="match status" value="1"/>
</dbReference>
<dbReference type="Gene3D" id="3.40.50.880">
    <property type="match status" value="1"/>
</dbReference>
<dbReference type="InterPro" id="IPR029062">
    <property type="entry name" value="Class_I_gatase-like"/>
</dbReference>
<dbReference type="PROSITE" id="PS51276">
    <property type="entry name" value="PEPTIDASE_C56_PFPI"/>
    <property type="match status" value="1"/>
</dbReference>
<name>N6VZI5_9EURY</name>